<evidence type="ECO:0000259" key="7">
    <source>
        <dbReference type="Pfam" id="PF22725"/>
    </source>
</evidence>
<comment type="similarity">
    <text evidence="1">Belongs to the Gfo/Idh/MocA family.</text>
</comment>
<dbReference type="Proteomes" id="UP000053477">
    <property type="component" value="Unassembled WGS sequence"/>
</dbReference>
<comment type="catalytic activity">
    <reaction evidence="5">
        <text>D-xylose + NADP(+) = D-xylono-1,5-lactone + NADPH + H(+)</text>
        <dbReference type="Rhea" id="RHEA:22000"/>
        <dbReference type="ChEBI" id="CHEBI:15378"/>
        <dbReference type="ChEBI" id="CHEBI:15867"/>
        <dbReference type="ChEBI" id="CHEBI:53455"/>
        <dbReference type="ChEBI" id="CHEBI:57783"/>
        <dbReference type="ChEBI" id="CHEBI:58349"/>
        <dbReference type="EC" id="1.1.1.179"/>
    </reaction>
</comment>
<evidence type="ECO:0000256" key="1">
    <source>
        <dbReference type="ARBA" id="ARBA00010928"/>
    </source>
</evidence>
<dbReference type="GO" id="GO:0000166">
    <property type="term" value="F:nucleotide binding"/>
    <property type="evidence" value="ECO:0007669"/>
    <property type="project" value="InterPro"/>
</dbReference>
<evidence type="ECO:0000256" key="4">
    <source>
        <dbReference type="ARBA" id="ARBA00042988"/>
    </source>
</evidence>
<dbReference type="EC" id="1.1.1.179" evidence="3"/>
<reference evidence="8 9" key="1">
    <citation type="submission" date="2015-04" db="EMBL/GenBank/DDBJ databases">
        <title>Complete genome sequence of Schizopora paradoxa KUC8140, a cosmopolitan wood degrader in East Asia.</title>
        <authorList>
            <consortium name="DOE Joint Genome Institute"/>
            <person name="Min B."/>
            <person name="Park H."/>
            <person name="Jang Y."/>
            <person name="Kim J.-J."/>
            <person name="Kim K.H."/>
            <person name="Pangilinan J."/>
            <person name="Lipzen A."/>
            <person name="Riley R."/>
            <person name="Grigoriev I.V."/>
            <person name="Spatafora J.W."/>
            <person name="Choi I.-G."/>
        </authorList>
    </citation>
    <scope>NUCLEOTIDE SEQUENCE [LARGE SCALE GENOMIC DNA]</scope>
    <source>
        <strain evidence="8 9">KUC8140</strain>
    </source>
</reference>
<evidence type="ECO:0000313" key="8">
    <source>
        <dbReference type="EMBL" id="KLO16868.1"/>
    </source>
</evidence>
<evidence type="ECO:0000313" key="9">
    <source>
        <dbReference type="Proteomes" id="UP000053477"/>
    </source>
</evidence>
<dbReference type="OrthoDB" id="64915at2759"/>
<evidence type="ECO:0000256" key="5">
    <source>
        <dbReference type="ARBA" id="ARBA00049233"/>
    </source>
</evidence>
<dbReference type="EMBL" id="KQ085911">
    <property type="protein sequence ID" value="KLO16868.1"/>
    <property type="molecule type" value="Genomic_DNA"/>
</dbReference>
<dbReference type="InterPro" id="IPR036291">
    <property type="entry name" value="NAD(P)-bd_dom_sf"/>
</dbReference>
<dbReference type="InParanoid" id="A0A0H2S5A5"/>
<dbReference type="SUPFAM" id="SSF55347">
    <property type="entry name" value="Glyceraldehyde-3-phosphate dehydrogenase-like, C-terminal domain"/>
    <property type="match status" value="1"/>
</dbReference>
<dbReference type="InterPro" id="IPR055170">
    <property type="entry name" value="GFO_IDH_MocA-like_dom"/>
</dbReference>
<dbReference type="Pfam" id="PF22725">
    <property type="entry name" value="GFO_IDH_MocA_C3"/>
    <property type="match status" value="1"/>
</dbReference>
<dbReference type="PANTHER" id="PTHR22604">
    <property type="entry name" value="OXIDOREDUCTASES"/>
    <property type="match status" value="1"/>
</dbReference>
<organism evidence="8 9">
    <name type="scientific">Schizopora paradoxa</name>
    <dbReference type="NCBI Taxonomy" id="27342"/>
    <lineage>
        <taxon>Eukaryota</taxon>
        <taxon>Fungi</taxon>
        <taxon>Dikarya</taxon>
        <taxon>Basidiomycota</taxon>
        <taxon>Agaricomycotina</taxon>
        <taxon>Agaricomycetes</taxon>
        <taxon>Hymenochaetales</taxon>
        <taxon>Schizoporaceae</taxon>
        <taxon>Schizopora</taxon>
    </lineage>
</organism>
<dbReference type="GO" id="GO:0047837">
    <property type="term" value="F:D-xylose 1-dehydrogenase (NADP+) activity"/>
    <property type="evidence" value="ECO:0007669"/>
    <property type="project" value="UniProtKB-EC"/>
</dbReference>
<dbReference type="Pfam" id="PF01408">
    <property type="entry name" value="GFO_IDH_MocA"/>
    <property type="match status" value="1"/>
</dbReference>
<protein>
    <recommendedName>
        <fullName evidence="3">D-xylose 1-dehydrogenase (NADP(+), D-xylono-1,5-lactone-forming)</fullName>
        <ecNumber evidence="3">1.1.1.179</ecNumber>
    </recommendedName>
    <alternativeName>
        <fullName evidence="4">D-xylose-NADP dehydrogenase</fullName>
    </alternativeName>
</protein>
<evidence type="ECO:0000259" key="6">
    <source>
        <dbReference type="Pfam" id="PF01408"/>
    </source>
</evidence>
<feature type="domain" description="GFO/IDH/MocA-like oxidoreductase" evidence="7">
    <location>
        <begin position="155"/>
        <end position="295"/>
    </location>
</feature>
<evidence type="ECO:0000256" key="2">
    <source>
        <dbReference type="ARBA" id="ARBA00023002"/>
    </source>
</evidence>
<dbReference type="Gene3D" id="3.30.360.10">
    <property type="entry name" value="Dihydrodipicolinate Reductase, domain 2"/>
    <property type="match status" value="1"/>
</dbReference>
<accession>A0A0H2S5A5</accession>
<evidence type="ECO:0000256" key="3">
    <source>
        <dbReference type="ARBA" id="ARBA00038984"/>
    </source>
</evidence>
<feature type="domain" description="Gfo/Idh/MocA-like oxidoreductase N-terminal" evidence="6">
    <location>
        <begin position="24"/>
        <end position="143"/>
    </location>
</feature>
<keyword evidence="2" id="KW-0560">Oxidoreductase</keyword>
<dbReference type="Gene3D" id="3.40.50.720">
    <property type="entry name" value="NAD(P)-binding Rossmann-like Domain"/>
    <property type="match status" value="1"/>
</dbReference>
<dbReference type="PANTHER" id="PTHR22604:SF105">
    <property type="entry name" value="TRANS-1,2-DIHYDROBENZENE-1,2-DIOL DEHYDROGENASE"/>
    <property type="match status" value="1"/>
</dbReference>
<dbReference type="STRING" id="27342.A0A0H2S5A5"/>
<dbReference type="InterPro" id="IPR050984">
    <property type="entry name" value="Gfo/Idh/MocA_domain"/>
</dbReference>
<proteinExistence type="inferred from homology"/>
<name>A0A0H2S5A5_9AGAM</name>
<dbReference type="InterPro" id="IPR000683">
    <property type="entry name" value="Gfo/Idh/MocA-like_OxRdtase_N"/>
</dbReference>
<sequence>MFEFIGRLSKAFNPTPVPKSDGVLRCGILGAAKIAPLAVIIPTKSHSEFIISAVAARSKDKAEAFAKKHGIEKVYSGATGYQDLLDDKDIDVIYNPLPNGLHYEWTLKALAAGKHVLLEKPSTNTEEEARILFEYADKKGLVLLEAAHSRFHPAFIRVKEIIDSGELGKLKNVKSTLCVPRMMVGEGKNDNDIRYQLELGGGIMMDMGCYTLMAVRTTIGAEPLSVISASATPIAFGTEEQRKTIDIGTEAALAFPSDVTAEIQCHSRWPGWGPFGLLPRYPDVKLEATCEGGKITLDNFVVPTLYHKIQVVPINGKKRTEWAYTFKDGTGEDWWLTYRYQLEAFVDKIKGRQPKTWITGEESIGNMKWIEEIYKATGFGVRPKSSFVLSEADVASTA</sequence>
<dbReference type="SUPFAM" id="SSF51735">
    <property type="entry name" value="NAD(P)-binding Rossmann-fold domains"/>
    <property type="match status" value="1"/>
</dbReference>
<keyword evidence="9" id="KW-1185">Reference proteome</keyword>
<dbReference type="AlphaFoldDB" id="A0A0H2S5A5"/>
<gene>
    <name evidence="8" type="ORF">SCHPADRAFT_901186</name>
</gene>